<proteinExistence type="predicted"/>
<dbReference type="AlphaFoldDB" id="A0A9Q8Y5U5"/>
<dbReference type="InterPro" id="IPR009057">
    <property type="entry name" value="Homeodomain-like_sf"/>
</dbReference>
<dbReference type="PRINTS" id="PR00455">
    <property type="entry name" value="HTHTETR"/>
</dbReference>
<evidence type="ECO:0000259" key="5">
    <source>
        <dbReference type="PROSITE" id="PS50977"/>
    </source>
</evidence>
<dbReference type="Proteomes" id="UP001055460">
    <property type="component" value="Chromosome"/>
</dbReference>
<dbReference type="EMBL" id="CP098807">
    <property type="protein sequence ID" value="USJ22546.1"/>
    <property type="molecule type" value="Genomic_DNA"/>
</dbReference>
<organism evidence="6 7">
    <name type="scientific">Ensifer adhaerens</name>
    <name type="common">Sinorhizobium morelense</name>
    <dbReference type="NCBI Taxonomy" id="106592"/>
    <lineage>
        <taxon>Bacteria</taxon>
        <taxon>Pseudomonadati</taxon>
        <taxon>Pseudomonadota</taxon>
        <taxon>Alphaproteobacteria</taxon>
        <taxon>Hyphomicrobiales</taxon>
        <taxon>Rhizobiaceae</taxon>
        <taxon>Sinorhizobium/Ensifer group</taxon>
        <taxon>Ensifer</taxon>
    </lineage>
</organism>
<dbReference type="PROSITE" id="PS50977">
    <property type="entry name" value="HTH_TETR_2"/>
    <property type="match status" value="1"/>
</dbReference>
<name>A0A9Q8Y5U5_ENSAD</name>
<keyword evidence="1" id="KW-0805">Transcription regulation</keyword>
<reference evidence="6" key="1">
    <citation type="submission" date="2022-06" db="EMBL/GenBank/DDBJ databases">
        <title>Physiological and biochemical characterization and genomic elucidation of a strain of the genus Ensifer adhaerens M8 that combines arsenic oxidation and chromium reduction.</title>
        <authorList>
            <person name="Li X."/>
            <person name="Yu c."/>
        </authorList>
    </citation>
    <scope>NUCLEOTIDE SEQUENCE</scope>
    <source>
        <strain evidence="6">M8</strain>
    </source>
</reference>
<keyword evidence="2 4" id="KW-0238">DNA-binding</keyword>
<dbReference type="InterPro" id="IPR041479">
    <property type="entry name" value="TetR_CgmR_C"/>
</dbReference>
<dbReference type="Pfam" id="PF17937">
    <property type="entry name" value="TetR_C_28"/>
    <property type="match status" value="1"/>
</dbReference>
<dbReference type="InterPro" id="IPR001647">
    <property type="entry name" value="HTH_TetR"/>
</dbReference>
<evidence type="ECO:0000256" key="3">
    <source>
        <dbReference type="ARBA" id="ARBA00023163"/>
    </source>
</evidence>
<feature type="DNA-binding region" description="H-T-H motif" evidence="4">
    <location>
        <begin position="29"/>
        <end position="48"/>
    </location>
</feature>
<evidence type="ECO:0000256" key="2">
    <source>
        <dbReference type="ARBA" id="ARBA00023125"/>
    </source>
</evidence>
<protein>
    <submittedName>
        <fullName evidence="6">TetR/AcrR family transcriptional regulator</fullName>
    </submittedName>
</protein>
<evidence type="ECO:0000313" key="7">
    <source>
        <dbReference type="Proteomes" id="UP001055460"/>
    </source>
</evidence>
<dbReference type="RefSeq" id="WP_060605929.1">
    <property type="nucleotide sequence ID" value="NZ_CAXURO020000001.1"/>
</dbReference>
<keyword evidence="3" id="KW-0804">Transcription</keyword>
<dbReference type="PANTHER" id="PTHR47506">
    <property type="entry name" value="TRANSCRIPTIONAL REGULATORY PROTEIN"/>
    <property type="match status" value="1"/>
</dbReference>
<evidence type="ECO:0000256" key="4">
    <source>
        <dbReference type="PROSITE-ProRule" id="PRU00335"/>
    </source>
</evidence>
<gene>
    <name evidence="6" type="ORF">NE863_14730</name>
</gene>
<dbReference type="SUPFAM" id="SSF46689">
    <property type="entry name" value="Homeodomain-like"/>
    <property type="match status" value="1"/>
</dbReference>
<dbReference type="GO" id="GO:0003677">
    <property type="term" value="F:DNA binding"/>
    <property type="evidence" value="ECO:0007669"/>
    <property type="project" value="UniProtKB-UniRule"/>
</dbReference>
<feature type="domain" description="HTH tetR-type" evidence="5">
    <location>
        <begin position="6"/>
        <end position="66"/>
    </location>
</feature>
<evidence type="ECO:0000313" key="6">
    <source>
        <dbReference type="EMBL" id="USJ22546.1"/>
    </source>
</evidence>
<dbReference type="Gene3D" id="1.10.357.10">
    <property type="entry name" value="Tetracycline Repressor, domain 2"/>
    <property type="match status" value="1"/>
</dbReference>
<dbReference type="OrthoDB" id="9809772at2"/>
<accession>A0A9Q8Y5U5</accession>
<dbReference type="PANTHER" id="PTHR47506:SF1">
    <property type="entry name" value="HTH-TYPE TRANSCRIPTIONAL REGULATOR YJDC"/>
    <property type="match status" value="1"/>
</dbReference>
<sequence length="183" mass="20235">MGRRRTIDRDKVLDAAEAVVNSVGAAGLTIDAVAKASGITKGGVQYCFGNKDGLIDAMMQRWFDEFDAAVTAEGGDDPDPIKAMRAHAAVTARMNTADNARTSGMMAALLQREEHMAKNRAWYRTRLDGLDLSTEEGRRARMVFLATEGVFLLRGFGFLEMEDAEWQDMFADILKLLPERDRA</sequence>
<evidence type="ECO:0000256" key="1">
    <source>
        <dbReference type="ARBA" id="ARBA00023015"/>
    </source>
</evidence>
<dbReference type="Pfam" id="PF00440">
    <property type="entry name" value="TetR_N"/>
    <property type="match status" value="1"/>
</dbReference>